<evidence type="ECO:0000256" key="1">
    <source>
        <dbReference type="ARBA" id="ARBA00022670"/>
    </source>
</evidence>
<accession>A0ABT0L652</accession>
<dbReference type="Pfam" id="PF22103">
    <property type="entry name" value="ElaD_SseL-like_N"/>
    <property type="match status" value="1"/>
</dbReference>
<gene>
    <name evidence="8" type="ORF">L2764_01395</name>
</gene>
<evidence type="ECO:0000313" key="9">
    <source>
        <dbReference type="Proteomes" id="UP001203423"/>
    </source>
</evidence>
<feature type="domain" description="ElaD/SseL-like N-terminal" evidence="7">
    <location>
        <begin position="50"/>
        <end position="114"/>
    </location>
</feature>
<evidence type="ECO:0000256" key="4">
    <source>
        <dbReference type="ARBA" id="ARBA00044952"/>
    </source>
</evidence>
<reference evidence="8 9" key="1">
    <citation type="submission" date="2022-01" db="EMBL/GenBank/DDBJ databases">
        <title>Whole genome-based taxonomy of the Shewanellaceae.</title>
        <authorList>
            <person name="Martin-Rodriguez A.J."/>
        </authorList>
    </citation>
    <scope>NUCLEOTIDE SEQUENCE [LARGE SCALE GENOMIC DNA]</scope>
    <source>
        <strain evidence="8 9">DSM 17177</strain>
    </source>
</reference>
<keyword evidence="9" id="KW-1185">Reference proteome</keyword>
<organism evidence="8 9">
    <name type="scientific">Shewanella surugensis</name>
    <dbReference type="NCBI Taxonomy" id="212020"/>
    <lineage>
        <taxon>Bacteria</taxon>
        <taxon>Pseudomonadati</taxon>
        <taxon>Pseudomonadota</taxon>
        <taxon>Gammaproteobacteria</taxon>
        <taxon>Alteromonadales</taxon>
        <taxon>Shewanellaceae</taxon>
        <taxon>Shewanella</taxon>
    </lineage>
</organism>
<keyword evidence="3" id="KW-0788">Thiol protease</keyword>
<keyword evidence="2" id="KW-0378">Hydrolase</keyword>
<comment type="caution">
    <text evidence="8">The sequence shown here is derived from an EMBL/GenBank/DDBJ whole genome shotgun (WGS) entry which is preliminary data.</text>
</comment>
<evidence type="ECO:0000313" key="8">
    <source>
        <dbReference type="EMBL" id="MCL1123167.1"/>
    </source>
</evidence>
<evidence type="ECO:0000259" key="7">
    <source>
        <dbReference type="Pfam" id="PF22103"/>
    </source>
</evidence>
<dbReference type="RefSeq" id="WP_248938448.1">
    <property type="nucleotide sequence ID" value="NZ_JAKIKS010000002.1"/>
</dbReference>
<keyword evidence="1" id="KW-0645">Protease</keyword>
<dbReference type="InterPro" id="IPR054329">
    <property type="entry name" value="ElaD/SseL-like_N"/>
</dbReference>
<evidence type="ECO:0000256" key="5">
    <source>
        <dbReference type="ARBA" id="ARBA00044996"/>
    </source>
</evidence>
<dbReference type="EMBL" id="JAKIKS010000002">
    <property type="protein sequence ID" value="MCL1123167.1"/>
    <property type="molecule type" value="Genomic_DNA"/>
</dbReference>
<evidence type="ECO:0000256" key="6">
    <source>
        <dbReference type="ARBA" id="ARBA00045004"/>
    </source>
</evidence>
<name>A0ABT0L652_9GAMM</name>
<comment type="similarity">
    <text evidence="4">Belongs to the peptidase C79 family.</text>
</comment>
<evidence type="ECO:0000256" key="2">
    <source>
        <dbReference type="ARBA" id="ARBA00022801"/>
    </source>
</evidence>
<dbReference type="Proteomes" id="UP001203423">
    <property type="component" value="Unassembled WGS sequence"/>
</dbReference>
<sequence length="130" mass="14696">MITISETSTRFLDCVTPADTKQQPVRFNALFSTESISEEQFNQLQLTDTFDALKHFSFNNDQEAIDILCNLTTRDDVIGNKACELLLELAKKSDEGSFRREQLNQSCETFFQLCLGGVDNYANQIIEAAN</sequence>
<evidence type="ECO:0000256" key="3">
    <source>
        <dbReference type="ARBA" id="ARBA00022807"/>
    </source>
</evidence>
<proteinExistence type="inferred from homology"/>
<protein>
    <recommendedName>
        <fullName evidence="6">Deubiquitinating enzyme</fullName>
    </recommendedName>
    <alternativeName>
        <fullName evidence="5">Deubiquitinating protease</fullName>
    </alternativeName>
</protein>